<gene>
    <name evidence="3" type="ORF">DDZ15_02635</name>
</gene>
<dbReference type="OrthoDB" id="1524151at2"/>
<dbReference type="AlphaFoldDB" id="A0A316U3C9"/>
<organism evidence="3 4">
    <name type="scientific">Rhodohalobacter mucosus</name>
    <dbReference type="NCBI Taxonomy" id="2079485"/>
    <lineage>
        <taxon>Bacteria</taxon>
        <taxon>Pseudomonadati</taxon>
        <taxon>Balneolota</taxon>
        <taxon>Balneolia</taxon>
        <taxon>Balneolales</taxon>
        <taxon>Balneolaceae</taxon>
        <taxon>Rhodohalobacter</taxon>
    </lineage>
</organism>
<dbReference type="Proteomes" id="UP000245533">
    <property type="component" value="Unassembled WGS sequence"/>
</dbReference>
<sequence length="217" mass="24739">MRYLKSSACKIIRIFSITAIVICTAFTPAEAQNDTPVFDSLKNAFQEGQIFTALFTHEYNDSFTGEQQYSEGEIWIGRDRYKIEGSNQQMLVDGDISTVYDGTKNRVIISEYIEEEDDFAPSRMLQGADSTFSVTEETIPGRGTRVYLQSEDIFSVFREVLIFIDESGSPVRIEAIDQADNRLITRFEEGEFTDLREDMFQLEVPLDAEVIDLRAES</sequence>
<feature type="chain" id="PRO_5016407709" evidence="2">
    <location>
        <begin position="32"/>
        <end position="217"/>
    </location>
</feature>
<dbReference type="RefSeq" id="WP_109644545.1">
    <property type="nucleotide sequence ID" value="NZ_QGGB01000002.1"/>
</dbReference>
<accession>A0A316U3C9</accession>
<comment type="caution">
    <text evidence="3">The sequence shown here is derived from an EMBL/GenBank/DDBJ whole genome shotgun (WGS) entry which is preliminary data.</text>
</comment>
<dbReference type="InterPro" id="IPR029046">
    <property type="entry name" value="LolA/LolB/LppX"/>
</dbReference>
<dbReference type="InterPro" id="IPR004564">
    <property type="entry name" value="OM_lipoprot_carrier_LolA-like"/>
</dbReference>
<name>A0A316U3C9_9BACT</name>
<keyword evidence="4" id="KW-1185">Reference proteome</keyword>
<dbReference type="SUPFAM" id="SSF89392">
    <property type="entry name" value="Prokaryotic lipoproteins and lipoprotein localization factors"/>
    <property type="match status" value="1"/>
</dbReference>
<evidence type="ECO:0000256" key="2">
    <source>
        <dbReference type="SAM" id="SignalP"/>
    </source>
</evidence>
<protein>
    <submittedName>
        <fullName evidence="3">Outer membrane lipoprotein carrier protein LolA</fullName>
    </submittedName>
</protein>
<keyword evidence="1 2" id="KW-0732">Signal</keyword>
<dbReference type="Gene3D" id="2.50.20.10">
    <property type="entry name" value="Lipoprotein localisation LolA/LolB/LppX"/>
    <property type="match status" value="1"/>
</dbReference>
<evidence type="ECO:0000313" key="3">
    <source>
        <dbReference type="EMBL" id="PWN07926.1"/>
    </source>
</evidence>
<evidence type="ECO:0000256" key="1">
    <source>
        <dbReference type="ARBA" id="ARBA00022729"/>
    </source>
</evidence>
<proteinExistence type="predicted"/>
<keyword evidence="3" id="KW-0449">Lipoprotein</keyword>
<dbReference type="CDD" id="cd16325">
    <property type="entry name" value="LolA"/>
    <property type="match status" value="1"/>
</dbReference>
<evidence type="ECO:0000313" key="4">
    <source>
        <dbReference type="Proteomes" id="UP000245533"/>
    </source>
</evidence>
<dbReference type="EMBL" id="QGGB01000002">
    <property type="protein sequence ID" value="PWN07926.1"/>
    <property type="molecule type" value="Genomic_DNA"/>
</dbReference>
<feature type="signal peptide" evidence="2">
    <location>
        <begin position="1"/>
        <end position="31"/>
    </location>
</feature>
<reference evidence="3 4" key="1">
    <citation type="submission" date="2018-05" db="EMBL/GenBank/DDBJ databases">
        <title>Rhodohalobacter halophilus gen. nov., sp. nov., a moderately halophilic member of the family Balneolaceae.</title>
        <authorList>
            <person name="Liu Z.-W."/>
        </authorList>
    </citation>
    <scope>NUCLEOTIDE SEQUENCE [LARGE SCALE GENOMIC DNA]</scope>
    <source>
        <strain evidence="3 4">8A47</strain>
    </source>
</reference>